<dbReference type="PROSITE" id="PS51077">
    <property type="entry name" value="HTH_ICLR"/>
    <property type="match status" value="1"/>
</dbReference>
<dbReference type="PANTHER" id="PTHR30136">
    <property type="entry name" value="HELIX-TURN-HELIX TRANSCRIPTIONAL REGULATOR, ICLR FAMILY"/>
    <property type="match status" value="1"/>
</dbReference>
<dbReference type="SUPFAM" id="SSF55781">
    <property type="entry name" value="GAF domain-like"/>
    <property type="match status" value="1"/>
</dbReference>
<organism evidence="6 7">
    <name type="scientific">Reyranella soli</name>
    <dbReference type="NCBI Taxonomy" id="1230389"/>
    <lineage>
        <taxon>Bacteria</taxon>
        <taxon>Pseudomonadati</taxon>
        <taxon>Pseudomonadota</taxon>
        <taxon>Alphaproteobacteria</taxon>
        <taxon>Hyphomicrobiales</taxon>
        <taxon>Reyranellaceae</taxon>
        <taxon>Reyranella</taxon>
    </lineage>
</organism>
<accession>A0A512NSC3</accession>
<feature type="domain" description="HTH iclR-type" evidence="4">
    <location>
        <begin position="1"/>
        <end position="58"/>
    </location>
</feature>
<gene>
    <name evidence="6" type="ORF">RSO01_90170</name>
</gene>
<name>A0A512NSC3_9HYPH</name>
<dbReference type="Gene3D" id="3.30.450.40">
    <property type="match status" value="1"/>
</dbReference>
<dbReference type="InterPro" id="IPR005471">
    <property type="entry name" value="Tscrpt_reg_IclR_N"/>
</dbReference>
<proteinExistence type="predicted"/>
<keyword evidence="7" id="KW-1185">Reference proteome</keyword>
<dbReference type="InterPro" id="IPR050707">
    <property type="entry name" value="HTH_MetabolicPath_Reg"/>
</dbReference>
<dbReference type="SMART" id="SM00346">
    <property type="entry name" value="HTH_ICLR"/>
    <property type="match status" value="1"/>
</dbReference>
<dbReference type="InterPro" id="IPR014757">
    <property type="entry name" value="Tscrpt_reg_IclR_C"/>
</dbReference>
<dbReference type="AlphaFoldDB" id="A0A512NSC3"/>
<dbReference type="PROSITE" id="PS51078">
    <property type="entry name" value="ICLR_ED"/>
    <property type="match status" value="1"/>
</dbReference>
<dbReference type="Pfam" id="PF01614">
    <property type="entry name" value="IclR_C"/>
    <property type="match status" value="1"/>
</dbReference>
<evidence type="ECO:0000259" key="5">
    <source>
        <dbReference type="PROSITE" id="PS51078"/>
    </source>
</evidence>
<evidence type="ECO:0000259" key="4">
    <source>
        <dbReference type="PROSITE" id="PS51077"/>
    </source>
</evidence>
<dbReference type="EMBL" id="BKAJ01000263">
    <property type="protein sequence ID" value="GEP61851.1"/>
    <property type="molecule type" value="Genomic_DNA"/>
</dbReference>
<protein>
    <submittedName>
        <fullName evidence="6">Transcriptional regulator</fullName>
    </submittedName>
</protein>
<dbReference type="InterPro" id="IPR029016">
    <property type="entry name" value="GAF-like_dom_sf"/>
</dbReference>
<reference evidence="6 7" key="1">
    <citation type="submission" date="2019-07" db="EMBL/GenBank/DDBJ databases">
        <title>Whole genome shotgun sequence of Reyranella soli NBRC 108950.</title>
        <authorList>
            <person name="Hosoyama A."/>
            <person name="Uohara A."/>
            <person name="Ohji S."/>
            <person name="Ichikawa N."/>
        </authorList>
    </citation>
    <scope>NUCLEOTIDE SEQUENCE [LARGE SCALE GENOMIC DNA]</scope>
    <source>
        <strain evidence="6 7">NBRC 108950</strain>
    </source>
</reference>
<keyword evidence="3" id="KW-0804">Transcription</keyword>
<sequence length="243" mass="25991">MARGLAVIRSFGRDRSAMTLSDVARMTNLPKPTVRRVLHTLVDLGYAETDGRQFQLAPAVLSLAAAYLGSDLVSTVLQPVCEKVTKITGEACFVGVLDGQEIVMIAHASTRFPIGLASHVGMRMPAFSTAAGRVLLGLLPNDELDARLKAARLKGSTKFTLTDKAKLRSTIVRGRADGYCITKQEASVGYCAVAVPLRRIDGRAVGAISIPALAERCAGDPEVMNTFLKVLRDQVDALGQQLI</sequence>
<dbReference type="PANTHER" id="PTHR30136:SF34">
    <property type="entry name" value="TRANSCRIPTIONAL REGULATOR"/>
    <property type="match status" value="1"/>
</dbReference>
<keyword evidence="1" id="KW-0805">Transcription regulation</keyword>
<dbReference type="GO" id="GO:0045892">
    <property type="term" value="P:negative regulation of DNA-templated transcription"/>
    <property type="evidence" value="ECO:0007669"/>
    <property type="project" value="TreeGrafter"/>
</dbReference>
<dbReference type="Pfam" id="PF09339">
    <property type="entry name" value="HTH_IclR"/>
    <property type="match status" value="1"/>
</dbReference>
<dbReference type="InterPro" id="IPR036388">
    <property type="entry name" value="WH-like_DNA-bd_sf"/>
</dbReference>
<dbReference type="GO" id="GO:0003677">
    <property type="term" value="F:DNA binding"/>
    <property type="evidence" value="ECO:0007669"/>
    <property type="project" value="UniProtKB-KW"/>
</dbReference>
<evidence type="ECO:0000313" key="7">
    <source>
        <dbReference type="Proteomes" id="UP000321058"/>
    </source>
</evidence>
<evidence type="ECO:0000313" key="6">
    <source>
        <dbReference type="EMBL" id="GEP61851.1"/>
    </source>
</evidence>
<evidence type="ECO:0000256" key="1">
    <source>
        <dbReference type="ARBA" id="ARBA00023015"/>
    </source>
</evidence>
<dbReference type="Gene3D" id="1.10.10.10">
    <property type="entry name" value="Winged helix-like DNA-binding domain superfamily/Winged helix DNA-binding domain"/>
    <property type="match status" value="1"/>
</dbReference>
<feature type="domain" description="IclR-ED" evidence="5">
    <location>
        <begin position="59"/>
        <end position="243"/>
    </location>
</feature>
<dbReference type="Proteomes" id="UP000321058">
    <property type="component" value="Unassembled WGS sequence"/>
</dbReference>
<dbReference type="InterPro" id="IPR036390">
    <property type="entry name" value="WH_DNA-bd_sf"/>
</dbReference>
<keyword evidence="2" id="KW-0238">DNA-binding</keyword>
<evidence type="ECO:0000256" key="2">
    <source>
        <dbReference type="ARBA" id="ARBA00023125"/>
    </source>
</evidence>
<dbReference type="GO" id="GO:0003700">
    <property type="term" value="F:DNA-binding transcription factor activity"/>
    <property type="evidence" value="ECO:0007669"/>
    <property type="project" value="TreeGrafter"/>
</dbReference>
<comment type="caution">
    <text evidence="6">The sequence shown here is derived from an EMBL/GenBank/DDBJ whole genome shotgun (WGS) entry which is preliminary data.</text>
</comment>
<dbReference type="SUPFAM" id="SSF46785">
    <property type="entry name" value="Winged helix' DNA-binding domain"/>
    <property type="match status" value="1"/>
</dbReference>
<evidence type="ECO:0000256" key="3">
    <source>
        <dbReference type="ARBA" id="ARBA00023163"/>
    </source>
</evidence>